<dbReference type="GO" id="GO:0005634">
    <property type="term" value="C:nucleus"/>
    <property type="evidence" value="ECO:0007669"/>
    <property type="project" value="UniProtKB-SubCell"/>
</dbReference>
<proteinExistence type="predicted"/>
<dbReference type="GO" id="GO:0046983">
    <property type="term" value="F:protein dimerization activity"/>
    <property type="evidence" value="ECO:0007669"/>
    <property type="project" value="InterPro"/>
</dbReference>
<dbReference type="SUPFAM" id="SSF53098">
    <property type="entry name" value="Ribonuclease H-like"/>
    <property type="match status" value="1"/>
</dbReference>
<dbReference type="GO" id="GO:0008270">
    <property type="term" value="F:zinc ion binding"/>
    <property type="evidence" value="ECO:0007669"/>
    <property type="project" value="UniProtKB-KW"/>
</dbReference>
<evidence type="ECO:0000256" key="1">
    <source>
        <dbReference type="ARBA" id="ARBA00004123"/>
    </source>
</evidence>
<dbReference type="Proteomes" id="UP000001294">
    <property type="component" value="Unassembled WGS sequence"/>
</dbReference>
<evidence type="ECO:0000256" key="5">
    <source>
        <dbReference type="ARBA" id="ARBA00023242"/>
    </source>
</evidence>
<evidence type="ECO:0000256" key="2">
    <source>
        <dbReference type="ARBA" id="ARBA00022723"/>
    </source>
</evidence>
<dbReference type="Pfam" id="PF05699">
    <property type="entry name" value="Dimer_Tnp_hAT"/>
    <property type="match status" value="1"/>
</dbReference>
<protein>
    <recommendedName>
        <fullName evidence="7">HAT C-terminal dimerisation domain-containing protein</fullName>
    </recommendedName>
</protein>
<keyword evidence="5" id="KW-0539">Nucleus</keyword>
<dbReference type="InterPro" id="IPR008906">
    <property type="entry name" value="HATC_C_dom"/>
</dbReference>
<feature type="compositionally biased region" description="Basic and acidic residues" evidence="6">
    <location>
        <begin position="963"/>
        <end position="972"/>
    </location>
</feature>
<organism evidence="8 9">
    <name type="scientific">Talaromyces marneffei (strain ATCC 18224 / CBS 334.59 / QM 7333)</name>
    <name type="common">Penicillium marneffei</name>
    <dbReference type="NCBI Taxonomy" id="441960"/>
    <lineage>
        <taxon>Eukaryota</taxon>
        <taxon>Fungi</taxon>
        <taxon>Dikarya</taxon>
        <taxon>Ascomycota</taxon>
        <taxon>Pezizomycotina</taxon>
        <taxon>Eurotiomycetes</taxon>
        <taxon>Eurotiomycetidae</taxon>
        <taxon>Eurotiales</taxon>
        <taxon>Trichocomaceae</taxon>
        <taxon>Talaromyces</taxon>
        <taxon>Talaromyces sect. Talaromyces</taxon>
    </lineage>
</organism>
<dbReference type="PhylomeDB" id="B6QVD4"/>
<evidence type="ECO:0000256" key="3">
    <source>
        <dbReference type="ARBA" id="ARBA00022771"/>
    </source>
</evidence>
<comment type="subcellular location">
    <subcellularLocation>
        <location evidence="1">Nucleus</location>
    </subcellularLocation>
</comment>
<dbReference type="PANTHER" id="PTHR46481">
    <property type="entry name" value="ZINC FINGER BED DOMAIN-CONTAINING PROTEIN 4"/>
    <property type="match status" value="1"/>
</dbReference>
<evidence type="ECO:0000256" key="6">
    <source>
        <dbReference type="SAM" id="MobiDB-lite"/>
    </source>
</evidence>
<feature type="domain" description="HAT C-terminal dimerisation" evidence="7">
    <location>
        <begin position="426"/>
        <end position="493"/>
    </location>
</feature>
<dbReference type="VEuPathDB" id="FungiDB:PMAA_012110"/>
<name>B6QVD4_TALMQ</name>
<dbReference type="EMBL" id="DS995906">
    <property type="protein sequence ID" value="EEA18939.1"/>
    <property type="molecule type" value="Genomic_DNA"/>
</dbReference>
<dbReference type="InterPro" id="IPR052035">
    <property type="entry name" value="ZnF_BED_domain_contain"/>
</dbReference>
<keyword evidence="9" id="KW-1185">Reference proteome</keyword>
<feature type="compositionally biased region" description="Polar residues" evidence="6">
    <location>
        <begin position="865"/>
        <end position="874"/>
    </location>
</feature>
<feature type="region of interest" description="Disordered" evidence="6">
    <location>
        <begin position="734"/>
        <end position="839"/>
    </location>
</feature>
<feature type="region of interest" description="Disordered" evidence="6">
    <location>
        <begin position="1038"/>
        <end position="1126"/>
    </location>
</feature>
<dbReference type="PANTHER" id="PTHR46481:SF10">
    <property type="entry name" value="ZINC FINGER BED DOMAIN-CONTAINING PROTEIN 39"/>
    <property type="match status" value="1"/>
</dbReference>
<keyword evidence="4" id="KW-0862">Zinc</keyword>
<evidence type="ECO:0000259" key="7">
    <source>
        <dbReference type="Pfam" id="PF05699"/>
    </source>
</evidence>
<feature type="region of interest" description="Disordered" evidence="6">
    <location>
        <begin position="853"/>
        <end position="896"/>
    </location>
</feature>
<dbReference type="OrthoDB" id="4463286at2759"/>
<reference evidence="9" key="1">
    <citation type="journal article" date="2015" name="Genome Announc.">
        <title>Genome sequence of the AIDS-associated pathogen Penicillium marneffei (ATCC18224) and its near taxonomic relative Talaromyces stipitatus (ATCC10500).</title>
        <authorList>
            <person name="Nierman W.C."/>
            <person name="Fedorova-Abrams N.D."/>
            <person name="Andrianopoulos A."/>
        </authorList>
    </citation>
    <scope>NUCLEOTIDE SEQUENCE [LARGE SCALE GENOMIC DNA]</scope>
    <source>
        <strain evidence="9">ATCC 18224 / CBS 334.59 / QM 7333</strain>
    </source>
</reference>
<feature type="compositionally biased region" description="Polar residues" evidence="6">
    <location>
        <begin position="994"/>
        <end position="1008"/>
    </location>
</feature>
<feature type="region of interest" description="Disordered" evidence="6">
    <location>
        <begin position="946"/>
        <end position="1023"/>
    </location>
</feature>
<sequence length="1142" mass="128336">MELPNGIKVDTLETRIDCALARATFTGNRPFSMWSQPFMREALQLLRKGYIPPDRHRIGGSLLTELYTESYTKTIGIWRQIQHLNITVDETSNINHQRVMVITITTPQRSWLYCLKDMENERLNAKNITEWLLHQLEALLATLFDGDIDWKCINSLSTDTCSTMRLVWEILQRKSPLQHAFMIPCDSHGLQLIFKDLLDMKVSQAMTVKHIFKEANDIVTFFHRSPLRYADLQAIEKARNGRKKALIASVITRWGSQYNLINSVNELKESLIQWAQSVSEDSDKSKLVEIIGIIQDITFWNILNDLCRVFKPLHIAQKDSEALNATIFNVIPRWLKLENEMRTAALYTQLHEDIKAYFNEGGFTARANLQILSIHWVAYWLDPKRIRQPLESSTKEKIRAILEPQEVWHDFLHFRQQDGAFYKARCWEESEITIFWLEAADIAPKLASFANRLIHTVANSVTAERAFSLMNLQHTKIRNRLSVEQVEKLLFLQINEYQLQEKLNEEPTPEQQLEDEEAESARVYREQSLEFSSILNNLNSMDQKPATDLIEASPEPDLELEAPRAYKRLRIGRQHYPAPKHRVAATSTPGSRPAQTTYPETLGAHLFLLTFLWTSVHAEQSGSFTRRLISCPLSALSATHEPTQLRESDTSDNSNSLRIAIYFKFNVGYHSQSLGTSSQYCLSFILLYTHHLERCHPDRTSYTRRSTNNIYSKMSTAVAPATAAPLASSHVDRASLGPSSAMPVSLMSSGSQDGGPGRSSPSPEGKKTPNSNAAPKIIVKKEPPSSPTMPTQTRPRPRKLDLSASTLSVRGPAGPMTARDGLGLHETHDPERQEQLQRSIAVREQQRSIIESRLQKSAKGDSGDSNKPSDSNPFGSLKMAKKRPPPGLSIVPPSASQFANERVVQSAPLNKTFTGRHDPMPITRHLIGHTPNLPSPSHIHHVPAQQTNNRLPPISDVFGSDLNSKERERERNGLFAASGVNSSSQSTTTVSTIPPFSSSPGHSGTSQQRPREYRSAEEAVQELTGGREELLPRIVHYNGHQQPATPPSPYGNGNVGATSTQQPYAPPPSLGTSRRRTRDEYEQDNGSPPLGAGPDMRFRNGPGPAVPSYGPFGAGRDSPETQRKKKEEFLSLCSRAWDLFHS</sequence>
<gene>
    <name evidence="8" type="ORF">PMAA_012110</name>
</gene>
<feature type="compositionally biased region" description="Low complexity" evidence="6">
    <location>
        <begin position="982"/>
        <end position="992"/>
    </location>
</feature>
<evidence type="ECO:0000313" key="8">
    <source>
        <dbReference type="EMBL" id="EEA18939.1"/>
    </source>
</evidence>
<keyword evidence="2" id="KW-0479">Metal-binding</keyword>
<evidence type="ECO:0000313" key="9">
    <source>
        <dbReference type="Proteomes" id="UP000001294"/>
    </source>
</evidence>
<dbReference type="InterPro" id="IPR012337">
    <property type="entry name" value="RNaseH-like_sf"/>
</dbReference>
<dbReference type="HOGENOM" id="CLU_277577_0_0_1"/>
<dbReference type="AlphaFoldDB" id="B6QVD4"/>
<feature type="compositionally biased region" description="Basic and acidic residues" evidence="6">
    <location>
        <begin position="822"/>
        <end position="835"/>
    </location>
</feature>
<feature type="compositionally biased region" description="Basic and acidic residues" evidence="6">
    <location>
        <begin position="1117"/>
        <end position="1126"/>
    </location>
</feature>
<keyword evidence="3" id="KW-0863">Zinc-finger</keyword>
<accession>B6QVD4</accession>
<evidence type="ECO:0000256" key="4">
    <source>
        <dbReference type="ARBA" id="ARBA00022833"/>
    </source>
</evidence>